<gene>
    <name evidence="1" type="ORF">O181_009242</name>
</gene>
<dbReference type="OrthoDB" id="2502344at2759"/>
<comment type="caution">
    <text evidence="1">The sequence shown here is derived from an EMBL/GenBank/DDBJ whole genome shotgun (WGS) entry which is preliminary data.</text>
</comment>
<evidence type="ECO:0000313" key="2">
    <source>
        <dbReference type="Proteomes" id="UP000765509"/>
    </source>
</evidence>
<dbReference type="AlphaFoldDB" id="A0A9Q3GK51"/>
<organism evidence="1 2">
    <name type="scientific">Austropuccinia psidii MF-1</name>
    <dbReference type="NCBI Taxonomy" id="1389203"/>
    <lineage>
        <taxon>Eukaryota</taxon>
        <taxon>Fungi</taxon>
        <taxon>Dikarya</taxon>
        <taxon>Basidiomycota</taxon>
        <taxon>Pucciniomycotina</taxon>
        <taxon>Pucciniomycetes</taxon>
        <taxon>Pucciniales</taxon>
        <taxon>Sphaerophragmiaceae</taxon>
        <taxon>Austropuccinia</taxon>
    </lineage>
</organism>
<keyword evidence="2" id="KW-1185">Reference proteome</keyword>
<proteinExistence type="predicted"/>
<protein>
    <submittedName>
        <fullName evidence="1">Uncharacterized protein</fullName>
    </submittedName>
</protein>
<sequence length="226" mass="25602">MTALQISSTRHSEQFPSDQKLETQVYPVIGQIRKLNKFESVVIESIAIRITSQGHRSKSVVWVSEARSTKDNTLDKWMEILIAPELLNVGTILAGDGPMMAMIMVWFWGPEEDFHDQLSRVLSSRYLTIRVSGPYSPPFVLGELMETNDSDWRQVVKTKRKGFFFIYNLIKDSQVFHKNSHCQQIDLCQQLAITLEQLGTNGNGSLVGRLARSYHISRGGVVIVTC</sequence>
<evidence type="ECO:0000313" key="1">
    <source>
        <dbReference type="EMBL" id="MBW0469527.1"/>
    </source>
</evidence>
<name>A0A9Q3GK51_9BASI</name>
<reference evidence="1" key="1">
    <citation type="submission" date="2021-03" db="EMBL/GenBank/DDBJ databases">
        <title>Draft genome sequence of rust myrtle Austropuccinia psidii MF-1, a brazilian biotype.</title>
        <authorList>
            <person name="Quecine M.C."/>
            <person name="Pachon D.M.R."/>
            <person name="Bonatelli M.L."/>
            <person name="Correr F.H."/>
            <person name="Franceschini L.M."/>
            <person name="Leite T.F."/>
            <person name="Margarido G.R.A."/>
            <person name="Almeida C.A."/>
            <person name="Ferrarezi J.A."/>
            <person name="Labate C.A."/>
        </authorList>
    </citation>
    <scope>NUCLEOTIDE SEQUENCE</scope>
    <source>
        <strain evidence="1">MF-1</strain>
    </source>
</reference>
<dbReference type="Proteomes" id="UP000765509">
    <property type="component" value="Unassembled WGS sequence"/>
</dbReference>
<dbReference type="EMBL" id="AVOT02002212">
    <property type="protein sequence ID" value="MBW0469527.1"/>
    <property type="molecule type" value="Genomic_DNA"/>
</dbReference>
<accession>A0A9Q3GK51</accession>